<accession>A0ABR9DF28</accession>
<evidence type="ECO:0000259" key="1">
    <source>
        <dbReference type="Pfam" id="PF11860"/>
    </source>
</evidence>
<proteinExistence type="predicted"/>
<dbReference type="Proteomes" id="UP000641152">
    <property type="component" value="Unassembled WGS sequence"/>
</dbReference>
<dbReference type="Pfam" id="PF11860">
    <property type="entry name" value="Muramidase"/>
    <property type="match status" value="1"/>
</dbReference>
<evidence type="ECO:0000313" key="2">
    <source>
        <dbReference type="EMBL" id="MBD9361695.1"/>
    </source>
</evidence>
<dbReference type="RefSeq" id="WP_192394479.1">
    <property type="nucleotide sequence ID" value="NZ_CAJHIU010000002.1"/>
</dbReference>
<gene>
    <name evidence="2" type="ORF">EBB_14435</name>
</gene>
<sequence length="371" mass="40732">MKRRSTKENLLKASVGDGAANDPKDVLIVEYLFNICNSVIRRPFPEAGRCSTDLIMEIRRFQSNELRYPHADGRVDPAGRTLHALVEKARPLRPKRTDLNKSSRPYLAGGSWCGPSGEVAGLLEFLEFKRPPASQQTQEPGTAHRAVVDSYLSLRERAAAGKLHRLKAAVNSGGSFSKLADADFQAALAALGNGITLAMVKAFAEVESGGKSGFGPAGLPVVAFEGHWFRKLTNKKYDQTHPMLSYKYVKKAGPEWQANNKDQETAWKTLNDAIALDSDAALQACSWGMFQVMGFNFKDCGFSKVEDFVASMKAGERGQLDAFVGWCKAKPARLQALKDKKFATIATLYNGDDYGNYDVLLEQAYKRHGGS</sequence>
<dbReference type="EMBL" id="JACXST010000002">
    <property type="protein sequence ID" value="MBD9361695.1"/>
    <property type="molecule type" value="Genomic_DNA"/>
</dbReference>
<name>A0ABR9DF28_9GAMM</name>
<feature type="domain" description="N-acetylmuramidase" evidence="1">
    <location>
        <begin position="197"/>
        <end position="368"/>
    </location>
</feature>
<organism evidence="2 3">
    <name type="scientific">Methylomonas fluvii</name>
    <dbReference type="NCBI Taxonomy" id="1854564"/>
    <lineage>
        <taxon>Bacteria</taxon>
        <taxon>Pseudomonadati</taxon>
        <taxon>Pseudomonadota</taxon>
        <taxon>Gammaproteobacteria</taxon>
        <taxon>Methylococcales</taxon>
        <taxon>Methylococcaceae</taxon>
        <taxon>Methylomonas</taxon>
    </lineage>
</organism>
<keyword evidence="3" id="KW-1185">Reference proteome</keyword>
<evidence type="ECO:0000313" key="3">
    <source>
        <dbReference type="Proteomes" id="UP000641152"/>
    </source>
</evidence>
<reference evidence="2 3" key="1">
    <citation type="submission" date="2020-09" db="EMBL/GenBank/DDBJ databases">
        <title>Methylomonas albis sp. nov. and Methylomonas fluvii sp. nov.: Two cold-adapted methanotrophs from the River Elbe and an amended description of Methylovulum psychrotolerans strain Eb1.</title>
        <authorList>
            <person name="Bussmann I.K."/>
            <person name="Klings K.-W."/>
            <person name="Warnstedt J."/>
            <person name="Hoppert M."/>
            <person name="Saborowski A."/>
            <person name="Horn F."/>
            <person name="Liebner S."/>
        </authorList>
    </citation>
    <scope>NUCLEOTIDE SEQUENCE [LARGE SCALE GENOMIC DNA]</scope>
    <source>
        <strain evidence="2 3">EbB</strain>
    </source>
</reference>
<comment type="caution">
    <text evidence="2">The sequence shown here is derived from an EMBL/GenBank/DDBJ whole genome shotgun (WGS) entry which is preliminary data.</text>
</comment>
<dbReference type="InterPro" id="IPR024408">
    <property type="entry name" value="Muramidase"/>
</dbReference>
<protein>
    <submittedName>
        <fullName evidence="2">N-acetylmuramidase family protein</fullName>
    </submittedName>
</protein>